<keyword evidence="2" id="KW-1185">Reference proteome</keyword>
<accession>A0A183T9G9</accession>
<sequence>MDPTRLLCRHDCHEAVRTRYNNIARISKAVQERRLRWFGHVLRCTPHELSSTALDPAPLPIWRRRRGGQLKTCLDVVRQDMGAVLGLRRPSLKNRMG</sequence>
<proteinExistence type="predicted"/>
<evidence type="ECO:0000313" key="1">
    <source>
        <dbReference type="EMBL" id="VDL99502.1"/>
    </source>
</evidence>
<dbReference type="AlphaFoldDB" id="A0A183T9G9"/>
<dbReference type="WBParaSite" id="SSLN_0001362001-mRNA-1">
    <property type="protein sequence ID" value="SSLN_0001362001-mRNA-1"/>
    <property type="gene ID" value="SSLN_0001362001"/>
</dbReference>
<organism evidence="3">
    <name type="scientific">Schistocephalus solidus</name>
    <name type="common">Tapeworm</name>
    <dbReference type="NCBI Taxonomy" id="70667"/>
    <lineage>
        <taxon>Eukaryota</taxon>
        <taxon>Metazoa</taxon>
        <taxon>Spiralia</taxon>
        <taxon>Lophotrochozoa</taxon>
        <taxon>Platyhelminthes</taxon>
        <taxon>Cestoda</taxon>
        <taxon>Eucestoda</taxon>
        <taxon>Diphyllobothriidea</taxon>
        <taxon>Diphyllobothriidae</taxon>
        <taxon>Schistocephalus</taxon>
    </lineage>
</organism>
<reference evidence="1 2" key="2">
    <citation type="submission" date="2018-11" db="EMBL/GenBank/DDBJ databases">
        <authorList>
            <consortium name="Pathogen Informatics"/>
        </authorList>
    </citation>
    <scope>NUCLEOTIDE SEQUENCE [LARGE SCALE GENOMIC DNA]</scope>
    <source>
        <strain evidence="1 2">NST_G2</strain>
    </source>
</reference>
<evidence type="ECO:0000313" key="2">
    <source>
        <dbReference type="Proteomes" id="UP000275846"/>
    </source>
</evidence>
<dbReference type="EMBL" id="UYSU01037815">
    <property type="protein sequence ID" value="VDL99502.1"/>
    <property type="molecule type" value="Genomic_DNA"/>
</dbReference>
<gene>
    <name evidence="1" type="ORF">SSLN_LOCUS13117</name>
</gene>
<dbReference type="Proteomes" id="UP000275846">
    <property type="component" value="Unassembled WGS sequence"/>
</dbReference>
<evidence type="ECO:0000313" key="3">
    <source>
        <dbReference type="WBParaSite" id="SSLN_0001362001-mRNA-1"/>
    </source>
</evidence>
<protein>
    <submittedName>
        <fullName evidence="1 3">Uncharacterized protein</fullName>
    </submittedName>
</protein>
<name>A0A183T9G9_SCHSO</name>
<reference evidence="3" key="1">
    <citation type="submission" date="2016-06" db="UniProtKB">
        <authorList>
            <consortium name="WormBaseParasite"/>
        </authorList>
    </citation>
    <scope>IDENTIFICATION</scope>
</reference>
<dbReference type="OrthoDB" id="424543at2759"/>